<organism evidence="1 2">
    <name type="scientific">Escherichia coli</name>
    <dbReference type="NCBI Taxonomy" id="562"/>
    <lineage>
        <taxon>Bacteria</taxon>
        <taxon>Pseudomonadati</taxon>
        <taxon>Pseudomonadota</taxon>
        <taxon>Gammaproteobacteria</taxon>
        <taxon>Enterobacterales</taxon>
        <taxon>Enterobacteriaceae</taxon>
        <taxon>Escherichia</taxon>
    </lineage>
</organism>
<dbReference type="RefSeq" id="WP_001514161.1">
    <property type="nucleotide sequence ID" value="NZ_CAJSLR010000004.1"/>
</dbReference>
<gene>
    <name evidence="1" type="ORF">ACU57_08290</name>
</gene>
<proteinExistence type="predicted"/>
<sequence length="70" mass="8184">MTQTYIPACLRDLPKKRQKPRKQAIKEAQVEVLNKAIASIKDDMRAFKTEEQRRGHYQAISTLSQIRDEL</sequence>
<evidence type="ECO:0000313" key="2">
    <source>
        <dbReference type="Proteomes" id="UP000050556"/>
    </source>
</evidence>
<dbReference type="EMBL" id="LDYI01000066">
    <property type="protein sequence ID" value="KPO13991.1"/>
    <property type="molecule type" value="Genomic_DNA"/>
</dbReference>
<protein>
    <submittedName>
        <fullName evidence="1">Uncharacterized protein</fullName>
    </submittedName>
</protein>
<dbReference type="Proteomes" id="UP000050556">
    <property type="component" value="Unassembled WGS sequence"/>
</dbReference>
<dbReference type="AlphaFoldDB" id="A0A0P7LBJ1"/>
<evidence type="ECO:0000313" key="1">
    <source>
        <dbReference type="EMBL" id="KPO13991.1"/>
    </source>
</evidence>
<accession>A0A0P7LBJ1</accession>
<dbReference type="PATRIC" id="fig|562.7813.peg.2604"/>
<reference evidence="1 2" key="1">
    <citation type="journal article" date="2015" name="Front. Microbiol.">
        <title>Genetic determinants of heat resistance in Escherichia coli.</title>
        <authorList>
            <person name="Mercer R.G."/>
            <person name="Zheng J."/>
            <person name="Garcia-Hernandez R."/>
            <person name="Ruan L."/>
            <person name="Ganzle M.G."/>
            <person name="McMullen L.M."/>
        </authorList>
    </citation>
    <scope>NUCLEOTIDE SEQUENCE [LARGE SCALE GENOMIC DNA]</scope>
    <source>
        <strain evidence="1 2">AW1.3</strain>
    </source>
</reference>
<name>A0A0P7LBJ1_ECOLX</name>
<comment type="caution">
    <text evidence="1">The sequence shown here is derived from an EMBL/GenBank/DDBJ whole genome shotgun (WGS) entry which is preliminary data.</text>
</comment>